<keyword evidence="12 15" id="KW-0460">Magnesium</keyword>
<proteinExistence type="inferred from homology"/>
<reference evidence="17" key="1">
    <citation type="submission" date="2021-04" db="EMBL/GenBank/DDBJ databases">
        <title>Genome sequence of Woronichinia naegeliana from Washington state freshwater lake bloom.</title>
        <authorList>
            <person name="Dreher T.W."/>
        </authorList>
    </citation>
    <scope>NUCLEOTIDE SEQUENCE</scope>
    <source>
        <strain evidence="17">WA131</strain>
    </source>
</reference>
<evidence type="ECO:0000256" key="13">
    <source>
        <dbReference type="ARBA" id="ARBA00048811"/>
    </source>
</evidence>
<dbReference type="GO" id="GO:0005829">
    <property type="term" value="C:cytosol"/>
    <property type="evidence" value="ECO:0007669"/>
    <property type="project" value="TreeGrafter"/>
</dbReference>
<evidence type="ECO:0000256" key="12">
    <source>
        <dbReference type="ARBA" id="ARBA00022842"/>
    </source>
</evidence>
<comment type="catalytic activity">
    <reaction evidence="13">
        <text>GMP + diphosphate = guanine + 5-phospho-alpha-D-ribose 1-diphosphate</text>
        <dbReference type="Rhea" id="RHEA:25424"/>
        <dbReference type="ChEBI" id="CHEBI:16235"/>
        <dbReference type="ChEBI" id="CHEBI:33019"/>
        <dbReference type="ChEBI" id="CHEBI:58017"/>
        <dbReference type="ChEBI" id="CHEBI:58115"/>
        <dbReference type="EC" id="2.4.2.8"/>
    </reaction>
    <physiologicalReaction direction="right-to-left" evidence="13">
        <dbReference type="Rhea" id="RHEA:25426"/>
    </physiologicalReaction>
</comment>
<protein>
    <recommendedName>
        <fullName evidence="15">Hypoxanthine phosphoribosyltransferase</fullName>
        <ecNumber evidence="15">2.4.2.8</ecNumber>
    </recommendedName>
</protein>
<dbReference type="InterPro" id="IPR050408">
    <property type="entry name" value="HGPRT"/>
</dbReference>
<dbReference type="Proteomes" id="UP001065613">
    <property type="component" value="Chromosome"/>
</dbReference>
<evidence type="ECO:0000256" key="10">
    <source>
        <dbReference type="ARBA" id="ARBA00022726"/>
    </source>
</evidence>
<dbReference type="CDD" id="cd06223">
    <property type="entry name" value="PRTases_typeI"/>
    <property type="match status" value="1"/>
</dbReference>
<dbReference type="InterPro" id="IPR000836">
    <property type="entry name" value="PRTase_dom"/>
</dbReference>
<dbReference type="EMBL" id="CP073041">
    <property type="protein sequence ID" value="UXE62897.1"/>
    <property type="molecule type" value="Genomic_DNA"/>
</dbReference>
<evidence type="ECO:0000256" key="1">
    <source>
        <dbReference type="ARBA" id="ARBA00001946"/>
    </source>
</evidence>
<dbReference type="PANTHER" id="PTHR43340">
    <property type="entry name" value="HYPOXANTHINE-GUANINE PHOSPHORIBOSYLTRANSFERASE"/>
    <property type="match status" value="1"/>
</dbReference>
<sequence>MAENLTRLISQAEIAQKVKQLAQQIDQDYQGQTLTIIGILKGSFIFLADLVRAIATPLERIEFLQLSSYGSSTVSSGKVTVLQDISPALIHHQHILLVEDIIDTGLSIATVLDRLQTHQPASLKLCTLLNKPSCRQQEVQIDYCGFSIPNHFVLGYGLDLDQKYRQLPAIYYLPKSES</sequence>
<name>A0A977KZT1_9CYAN</name>
<evidence type="ECO:0000256" key="5">
    <source>
        <dbReference type="ARBA" id="ARBA00008391"/>
    </source>
</evidence>
<evidence type="ECO:0000256" key="15">
    <source>
        <dbReference type="RuleBase" id="RU364099"/>
    </source>
</evidence>
<keyword evidence="10 15" id="KW-0660">Purine salvage</keyword>
<keyword evidence="9 15" id="KW-0479">Metal-binding</keyword>
<keyword evidence="8 15" id="KW-0808">Transferase</keyword>
<comment type="catalytic activity">
    <reaction evidence="14">
        <text>IMP + diphosphate = hypoxanthine + 5-phospho-alpha-D-ribose 1-diphosphate</text>
        <dbReference type="Rhea" id="RHEA:17973"/>
        <dbReference type="ChEBI" id="CHEBI:17368"/>
        <dbReference type="ChEBI" id="CHEBI:33019"/>
        <dbReference type="ChEBI" id="CHEBI:58017"/>
        <dbReference type="ChEBI" id="CHEBI:58053"/>
        <dbReference type="EC" id="2.4.2.8"/>
    </reaction>
    <physiologicalReaction direction="right-to-left" evidence="14">
        <dbReference type="Rhea" id="RHEA:17975"/>
    </physiologicalReaction>
</comment>
<evidence type="ECO:0000313" key="17">
    <source>
        <dbReference type="EMBL" id="UXE62897.1"/>
    </source>
</evidence>
<keyword evidence="7 15" id="KW-0328">Glycosyltransferase</keyword>
<comment type="subcellular location">
    <subcellularLocation>
        <location evidence="2 15">Cytoplasm</location>
    </subcellularLocation>
</comment>
<dbReference type="KEGG" id="wna:KA717_09465"/>
<evidence type="ECO:0000256" key="9">
    <source>
        <dbReference type="ARBA" id="ARBA00022723"/>
    </source>
</evidence>
<dbReference type="GO" id="GO:0006178">
    <property type="term" value="P:guanine salvage"/>
    <property type="evidence" value="ECO:0007669"/>
    <property type="project" value="TreeGrafter"/>
</dbReference>
<dbReference type="NCBIfam" id="TIGR01203">
    <property type="entry name" value="HGPRTase"/>
    <property type="match status" value="1"/>
</dbReference>
<dbReference type="GO" id="GO:0046100">
    <property type="term" value="P:hypoxanthine metabolic process"/>
    <property type="evidence" value="ECO:0007669"/>
    <property type="project" value="TreeGrafter"/>
</dbReference>
<dbReference type="GO" id="GO:0006166">
    <property type="term" value="P:purine ribonucleoside salvage"/>
    <property type="evidence" value="ECO:0007669"/>
    <property type="project" value="UniProtKB-KW"/>
</dbReference>
<accession>A0A977KZT1</accession>
<evidence type="ECO:0000256" key="2">
    <source>
        <dbReference type="ARBA" id="ARBA00004496"/>
    </source>
</evidence>
<dbReference type="GO" id="GO:0000287">
    <property type="term" value="F:magnesium ion binding"/>
    <property type="evidence" value="ECO:0007669"/>
    <property type="project" value="TreeGrafter"/>
</dbReference>
<evidence type="ECO:0000256" key="4">
    <source>
        <dbReference type="ARBA" id="ARBA00004676"/>
    </source>
</evidence>
<dbReference type="SUPFAM" id="SSF53271">
    <property type="entry name" value="PRTase-like"/>
    <property type="match status" value="1"/>
</dbReference>
<evidence type="ECO:0000256" key="7">
    <source>
        <dbReference type="ARBA" id="ARBA00022676"/>
    </source>
</evidence>
<dbReference type="PANTHER" id="PTHR43340:SF1">
    <property type="entry name" value="HYPOXANTHINE PHOSPHORIBOSYLTRANSFERASE"/>
    <property type="match status" value="1"/>
</dbReference>
<keyword evidence="6 15" id="KW-0963">Cytoplasm</keyword>
<feature type="domain" description="Phosphoribosyltransferase" evidence="16">
    <location>
        <begin position="11"/>
        <end position="159"/>
    </location>
</feature>
<dbReference type="Gene3D" id="3.40.50.2020">
    <property type="match status" value="1"/>
</dbReference>
<comment type="similarity">
    <text evidence="5 15">Belongs to the purine/pyrimidine phosphoribosyltransferase family.</text>
</comment>
<dbReference type="GO" id="GO:0032263">
    <property type="term" value="P:GMP salvage"/>
    <property type="evidence" value="ECO:0007669"/>
    <property type="project" value="TreeGrafter"/>
</dbReference>
<organism evidence="17">
    <name type="scientific">Woronichinia naegeliana WA131</name>
    <dbReference type="NCBI Taxonomy" id="2824559"/>
    <lineage>
        <taxon>Bacteria</taxon>
        <taxon>Bacillati</taxon>
        <taxon>Cyanobacteriota</taxon>
        <taxon>Cyanophyceae</taxon>
        <taxon>Synechococcales</taxon>
        <taxon>Coelosphaeriaceae</taxon>
        <taxon>Woronichinia</taxon>
    </lineage>
</organism>
<evidence type="ECO:0000256" key="6">
    <source>
        <dbReference type="ARBA" id="ARBA00022490"/>
    </source>
</evidence>
<dbReference type="GO" id="GO:0032264">
    <property type="term" value="P:IMP salvage"/>
    <property type="evidence" value="ECO:0007669"/>
    <property type="project" value="TreeGrafter"/>
</dbReference>
<dbReference type="GO" id="GO:0000166">
    <property type="term" value="F:nucleotide binding"/>
    <property type="evidence" value="ECO:0007669"/>
    <property type="project" value="UniProtKB-KW"/>
</dbReference>
<comment type="pathway">
    <text evidence="4">Purine metabolism; GMP biosynthesis via salvage pathway; GMP from guanine: step 1/1.</text>
</comment>
<dbReference type="InterPro" id="IPR005904">
    <property type="entry name" value="Hxn_phspho_trans"/>
</dbReference>
<evidence type="ECO:0000256" key="8">
    <source>
        <dbReference type="ARBA" id="ARBA00022679"/>
    </source>
</evidence>
<dbReference type="EC" id="2.4.2.8" evidence="15"/>
<evidence type="ECO:0000256" key="3">
    <source>
        <dbReference type="ARBA" id="ARBA00004669"/>
    </source>
</evidence>
<dbReference type="Pfam" id="PF00156">
    <property type="entry name" value="Pribosyltran"/>
    <property type="match status" value="1"/>
</dbReference>
<dbReference type="InterPro" id="IPR029057">
    <property type="entry name" value="PRTase-like"/>
</dbReference>
<evidence type="ECO:0000256" key="14">
    <source>
        <dbReference type="ARBA" id="ARBA00049402"/>
    </source>
</evidence>
<comment type="cofactor">
    <cofactor evidence="1 15">
        <name>Mg(2+)</name>
        <dbReference type="ChEBI" id="CHEBI:18420"/>
    </cofactor>
</comment>
<gene>
    <name evidence="17" type="primary">hpt</name>
    <name evidence="17" type="ORF">KA717_09465</name>
</gene>
<evidence type="ECO:0000259" key="16">
    <source>
        <dbReference type="Pfam" id="PF00156"/>
    </source>
</evidence>
<dbReference type="GO" id="GO:0004422">
    <property type="term" value="F:hypoxanthine phosphoribosyltransferase activity"/>
    <property type="evidence" value="ECO:0007669"/>
    <property type="project" value="InterPro"/>
</dbReference>
<dbReference type="GO" id="GO:0052657">
    <property type="term" value="F:guanine phosphoribosyltransferase activity"/>
    <property type="evidence" value="ECO:0007669"/>
    <property type="project" value="UniProtKB-ARBA"/>
</dbReference>
<dbReference type="AlphaFoldDB" id="A0A977KZT1"/>
<dbReference type="FunFam" id="3.40.50.2020:FF:000006">
    <property type="entry name" value="Hypoxanthine phosphoribosyltransferase"/>
    <property type="match status" value="1"/>
</dbReference>
<evidence type="ECO:0000256" key="11">
    <source>
        <dbReference type="ARBA" id="ARBA00022741"/>
    </source>
</evidence>
<comment type="pathway">
    <text evidence="3 15">Purine metabolism; IMP biosynthesis via salvage pathway; IMP from hypoxanthine: step 1/1.</text>
</comment>
<keyword evidence="11 15" id="KW-0547">Nucleotide-binding</keyword>